<dbReference type="Gene3D" id="3.40.50.300">
    <property type="entry name" value="P-loop containing nucleotide triphosphate hydrolases"/>
    <property type="match status" value="1"/>
</dbReference>
<feature type="domain" description="UvrD-like helicase ATP-binding" evidence="6">
    <location>
        <begin position="3"/>
        <end position="113"/>
    </location>
</feature>
<dbReference type="PANTHER" id="PTHR11070:SF48">
    <property type="entry name" value="ATP-DEPENDENT HELICASE_NUCLEASE SUBUNIT A"/>
    <property type="match status" value="1"/>
</dbReference>
<keyword evidence="8" id="KW-1185">Reference proteome</keyword>
<dbReference type="Proteomes" id="UP001203665">
    <property type="component" value="Unassembled WGS sequence"/>
</dbReference>
<comment type="caution">
    <text evidence="7">The sequence shown here is derived from an EMBL/GenBank/DDBJ whole genome shotgun (WGS) entry which is preliminary data.</text>
</comment>
<evidence type="ECO:0000256" key="1">
    <source>
        <dbReference type="ARBA" id="ARBA00022741"/>
    </source>
</evidence>
<organism evidence="7 8">
    <name type="scientific">Alkalicoccobacillus plakortidis</name>
    <dbReference type="NCBI Taxonomy" id="444060"/>
    <lineage>
        <taxon>Bacteria</taxon>
        <taxon>Bacillati</taxon>
        <taxon>Bacillota</taxon>
        <taxon>Bacilli</taxon>
        <taxon>Bacillales</taxon>
        <taxon>Bacillaceae</taxon>
        <taxon>Alkalicoccobacillus</taxon>
    </lineage>
</organism>
<evidence type="ECO:0000313" key="7">
    <source>
        <dbReference type="EMBL" id="MCM2675129.1"/>
    </source>
</evidence>
<dbReference type="Pfam" id="PF00580">
    <property type="entry name" value="UvrD-helicase"/>
    <property type="match status" value="1"/>
</dbReference>
<dbReference type="SUPFAM" id="SSF52540">
    <property type="entry name" value="P-loop containing nucleoside triphosphate hydrolases"/>
    <property type="match status" value="1"/>
</dbReference>
<evidence type="ECO:0000256" key="4">
    <source>
        <dbReference type="ARBA" id="ARBA00022840"/>
    </source>
</evidence>
<dbReference type="PROSITE" id="PS51198">
    <property type="entry name" value="UVRD_HELICASE_ATP_BIND"/>
    <property type="match status" value="1"/>
</dbReference>
<evidence type="ECO:0000256" key="5">
    <source>
        <dbReference type="PROSITE-ProRule" id="PRU00560"/>
    </source>
</evidence>
<dbReference type="RefSeq" id="WP_251605456.1">
    <property type="nucleotide sequence ID" value="NZ_JAMQJY010000001.1"/>
</dbReference>
<name>A0ABT0XGX4_9BACI</name>
<keyword evidence="2 5" id="KW-0378">Hydrolase</keyword>
<proteinExistence type="predicted"/>
<reference evidence="7" key="1">
    <citation type="submission" date="2022-06" db="EMBL/GenBank/DDBJ databases">
        <title>Alkalicoccobacillus porphyridii sp. nov., isolated from a marine red alga, Porphyridium purpureum and reclassification of Shouchella plakortidis and Shouchella gibsonii as Alkalicoccobacillus plakortidis comb. nov. and Alkalicoccobacillus gibsonii comb. nov.</title>
        <authorList>
            <person name="Kim K.H."/>
            <person name="Lee J.K."/>
            <person name="Han D.M."/>
            <person name="Baek J.H."/>
            <person name="Jeon C.O."/>
        </authorList>
    </citation>
    <scope>NUCLEOTIDE SEQUENCE</scope>
    <source>
        <strain evidence="7">DSM 19153</strain>
    </source>
</reference>
<accession>A0ABT0XGX4</accession>
<keyword evidence="4 5" id="KW-0067">ATP-binding</keyword>
<feature type="binding site" evidence="5">
    <location>
        <begin position="24"/>
        <end position="31"/>
    </location>
    <ligand>
        <name>ATP</name>
        <dbReference type="ChEBI" id="CHEBI:30616"/>
    </ligand>
</feature>
<gene>
    <name evidence="7" type="ORF">NDM98_06245</name>
</gene>
<evidence type="ECO:0000259" key="6">
    <source>
        <dbReference type="PROSITE" id="PS51198"/>
    </source>
</evidence>
<protein>
    <submittedName>
        <fullName evidence="7">UvrD-helicase domain-containing protein</fullName>
    </submittedName>
</protein>
<evidence type="ECO:0000313" key="8">
    <source>
        <dbReference type="Proteomes" id="UP001203665"/>
    </source>
</evidence>
<dbReference type="InterPro" id="IPR014016">
    <property type="entry name" value="UvrD-like_ATP-bd"/>
</dbReference>
<dbReference type="InterPro" id="IPR027417">
    <property type="entry name" value="P-loop_NTPase"/>
</dbReference>
<keyword evidence="1 5" id="KW-0547">Nucleotide-binding</keyword>
<evidence type="ECO:0000256" key="3">
    <source>
        <dbReference type="ARBA" id="ARBA00022806"/>
    </source>
</evidence>
<dbReference type="EMBL" id="JAMQJY010000001">
    <property type="protein sequence ID" value="MCM2675129.1"/>
    <property type="molecule type" value="Genomic_DNA"/>
</dbReference>
<dbReference type="InterPro" id="IPR000212">
    <property type="entry name" value="DNA_helicase_UvrD/REP"/>
</dbReference>
<evidence type="ECO:0000256" key="2">
    <source>
        <dbReference type="ARBA" id="ARBA00022801"/>
    </source>
</evidence>
<keyword evidence="3 5" id="KW-0347">Helicase</keyword>
<dbReference type="PANTHER" id="PTHR11070">
    <property type="entry name" value="UVRD / RECB / PCRA DNA HELICASE FAMILY MEMBER"/>
    <property type="match status" value="1"/>
</dbReference>
<sequence>MSMTFNDQQKEAIFSTEPLVVVAAGAGSGKTRVLTERVMYLCERAFLEPDSQHGAEITEISAITFTEKAAREMKQRIRGSLEEKVQDSKSDEERTYWAKQKEALGSRGYFYIS</sequence>